<dbReference type="PANTHER" id="PTHR33420:SF3">
    <property type="entry name" value="FIMBRIAL SUBUNIT ELFA"/>
    <property type="match status" value="1"/>
</dbReference>
<dbReference type="Proteomes" id="UP000074561">
    <property type="component" value="Chromosome"/>
</dbReference>
<dbReference type="InterPro" id="IPR000259">
    <property type="entry name" value="Adhesion_dom_fimbrial"/>
</dbReference>
<evidence type="ECO:0000313" key="6">
    <source>
        <dbReference type="Proteomes" id="UP000074561"/>
    </source>
</evidence>
<dbReference type="STRING" id="279113.CPter91_2987"/>
<organism evidence="5 6">
    <name type="scientific">Collimonas pratensis</name>
    <dbReference type="NCBI Taxonomy" id="279113"/>
    <lineage>
        <taxon>Bacteria</taxon>
        <taxon>Pseudomonadati</taxon>
        <taxon>Pseudomonadota</taxon>
        <taxon>Betaproteobacteria</taxon>
        <taxon>Burkholderiales</taxon>
        <taxon>Oxalobacteraceae</taxon>
        <taxon>Collimonas</taxon>
    </lineage>
</organism>
<name>A0A127Q5I1_9BURK</name>
<dbReference type="PATRIC" id="fig|279113.9.peg.2950"/>
<dbReference type="Pfam" id="PF22003">
    <property type="entry name" value="MrkDrd"/>
    <property type="match status" value="1"/>
</dbReference>
<evidence type="ECO:0000256" key="2">
    <source>
        <dbReference type="SAM" id="SignalP"/>
    </source>
</evidence>
<dbReference type="InterPro" id="IPR054160">
    <property type="entry name" value="MrkD_recept-bd"/>
</dbReference>
<dbReference type="InterPro" id="IPR036937">
    <property type="entry name" value="Adhesion_dom_fimbrial_sf"/>
</dbReference>
<evidence type="ECO:0000313" key="5">
    <source>
        <dbReference type="EMBL" id="AMP05328.1"/>
    </source>
</evidence>
<feature type="chain" id="PRO_5007277553" evidence="2">
    <location>
        <begin position="23"/>
        <end position="336"/>
    </location>
</feature>
<sequence length="336" mass="35791">MNIWNIFLGMAGLLLMSGQSQAACRLKGNPYGSTSVKFDINIGTILGAASASVGSVLATFTQNAPDQALINKTNYLGCQVGDMETFKPTLIGSTNVAGYPNVYSTNIRGIGYRLTYSDGTTNAPAEWRNTFGIPGSTTKGGVLYFPPGQFKFELIKTADNIGYGELSVGEYGSDRVPGYQALQINVKNGGFIQNVGCTVDADSKNKAVTLNSLATNKFTGIGDSQGEKPFNLKVTCPAEPPNLKIQFDGIEDSSKIAGTLALSNDSTASGVGIQLLHGEGQPVQLGKFESPTYKTQPKGQKKYTITMDFSARYIQTKPYVKPGNANSTASFTLQYN</sequence>
<dbReference type="InterPro" id="IPR050263">
    <property type="entry name" value="Bact_Fimbrial_Adh_Pro"/>
</dbReference>
<gene>
    <name evidence="5" type="ORF">CPter91_2987</name>
</gene>
<dbReference type="Pfam" id="PF00419">
    <property type="entry name" value="Fimbrial"/>
    <property type="match status" value="1"/>
</dbReference>
<accession>A0A127Q5I1</accession>
<feature type="domain" description="MrkD-like receptor binding" evidence="4">
    <location>
        <begin position="39"/>
        <end position="182"/>
    </location>
</feature>
<dbReference type="SUPFAM" id="SSF49401">
    <property type="entry name" value="Bacterial adhesins"/>
    <property type="match status" value="1"/>
</dbReference>
<dbReference type="GO" id="GO:0009289">
    <property type="term" value="C:pilus"/>
    <property type="evidence" value="ECO:0007669"/>
    <property type="project" value="InterPro"/>
</dbReference>
<dbReference type="GO" id="GO:0043709">
    <property type="term" value="P:cell adhesion involved in single-species biofilm formation"/>
    <property type="evidence" value="ECO:0007669"/>
    <property type="project" value="TreeGrafter"/>
</dbReference>
<protein>
    <submittedName>
        <fullName evidence="5">Fimbrial family protein</fullName>
    </submittedName>
</protein>
<dbReference type="InterPro" id="IPR008966">
    <property type="entry name" value="Adhesion_dom_sf"/>
</dbReference>
<dbReference type="PANTHER" id="PTHR33420">
    <property type="entry name" value="FIMBRIAL SUBUNIT ELFA-RELATED"/>
    <property type="match status" value="1"/>
</dbReference>
<evidence type="ECO:0000259" key="3">
    <source>
        <dbReference type="Pfam" id="PF00419"/>
    </source>
</evidence>
<reference evidence="5 6" key="1">
    <citation type="submission" date="2015-11" db="EMBL/GenBank/DDBJ databases">
        <title>Exploring the genomic traits of fungus-feeding bacterial genus Collimonas.</title>
        <authorList>
            <person name="Song C."/>
            <person name="Schmidt R."/>
            <person name="de Jager V."/>
            <person name="Krzyzanowska D."/>
            <person name="Jongedijk E."/>
            <person name="Cankar K."/>
            <person name="Beekwilder J."/>
            <person name="van Veen A."/>
            <person name="de Boer W."/>
            <person name="van Veen J.A."/>
            <person name="Garbeva P."/>
        </authorList>
    </citation>
    <scope>NUCLEOTIDE SEQUENCE [LARGE SCALE GENOMIC DNA]</scope>
    <source>
        <strain evidence="5 6">Ter91</strain>
    </source>
</reference>
<dbReference type="Gene3D" id="2.60.40.3310">
    <property type="match status" value="1"/>
</dbReference>
<dbReference type="Gene3D" id="2.60.40.1090">
    <property type="entry name" value="Fimbrial-type adhesion domain"/>
    <property type="match status" value="1"/>
</dbReference>
<dbReference type="EMBL" id="CP013234">
    <property type="protein sequence ID" value="AMP05328.1"/>
    <property type="molecule type" value="Genomic_DNA"/>
</dbReference>
<evidence type="ECO:0000256" key="1">
    <source>
        <dbReference type="ARBA" id="ARBA00022729"/>
    </source>
</evidence>
<feature type="domain" description="Fimbrial-type adhesion" evidence="3">
    <location>
        <begin position="194"/>
        <end position="335"/>
    </location>
</feature>
<dbReference type="RefSeq" id="WP_167595169.1">
    <property type="nucleotide sequence ID" value="NZ_CP013234.1"/>
</dbReference>
<evidence type="ECO:0000259" key="4">
    <source>
        <dbReference type="Pfam" id="PF22003"/>
    </source>
</evidence>
<keyword evidence="1 2" id="KW-0732">Signal</keyword>
<dbReference type="AlphaFoldDB" id="A0A127Q5I1"/>
<dbReference type="KEGG" id="cpra:CPter91_2987"/>
<proteinExistence type="predicted"/>
<feature type="signal peptide" evidence="2">
    <location>
        <begin position="1"/>
        <end position="22"/>
    </location>
</feature>